<keyword evidence="8 12" id="KW-1133">Transmembrane helix</keyword>
<sequence>MVLDLFGALKGALKFATYSIDDSVCRLHYKATVLILTAFSLLVTSTQYFGDPIDCMSTDNIPQNLLDTFCWIHTTFTLPSAMNLKVGVEVAAPGVKKTELGDKKTYHSYYQWVCFVLFLQAGMFYLPRYLWKIWEGSLVKKLVSTLNSPVLSFEAKSEAVSLVVEYLKTHLNNHGRYMGYFVITEIMYFVNVIGQMYLIDKFLGGEFTTYGTDVIQFAKTEQRDRVDPMVRIFPRMTKCTFNQFGSSGDVKEHDVLCMLPLNIINEKIYIFLWFWLVMLCVVSGVKMVYRLVTLVWQNGRYLLLKTRASIASETDIETVCNYCYAGDWFLIYLLCKNMDAVHFKEVMANFARELEDSKEFSRNNVDKGKEYAV</sequence>
<feature type="transmembrane region" description="Helical" evidence="12">
    <location>
        <begin position="31"/>
        <end position="50"/>
    </location>
</feature>
<evidence type="ECO:0000256" key="9">
    <source>
        <dbReference type="ARBA" id="ARBA00023065"/>
    </source>
</evidence>
<evidence type="ECO:0000256" key="7">
    <source>
        <dbReference type="ARBA" id="ARBA00022949"/>
    </source>
</evidence>
<reference evidence="14" key="1">
    <citation type="submission" date="2025-08" db="UniProtKB">
        <authorList>
            <consortium name="RefSeq"/>
        </authorList>
    </citation>
    <scope>IDENTIFICATION</scope>
    <source>
        <tissue evidence="14">Muscle</tissue>
    </source>
</reference>
<dbReference type="PRINTS" id="PR01262">
    <property type="entry name" value="INNEXIN"/>
</dbReference>
<comment type="subcellular location">
    <subcellularLocation>
        <location evidence="1">Cell junction</location>
        <location evidence="1">Gap junction</location>
    </subcellularLocation>
    <subcellularLocation>
        <location evidence="2 12">Cell membrane</location>
        <topology evidence="2 12">Multi-pass membrane protein</topology>
    </subcellularLocation>
</comment>
<evidence type="ECO:0000256" key="6">
    <source>
        <dbReference type="ARBA" id="ARBA00022868"/>
    </source>
</evidence>
<evidence type="ECO:0000256" key="12">
    <source>
        <dbReference type="RuleBase" id="RU010713"/>
    </source>
</evidence>
<comment type="function">
    <text evidence="12">Structural component of the gap junctions.</text>
</comment>
<evidence type="ECO:0000256" key="8">
    <source>
        <dbReference type="ARBA" id="ARBA00022989"/>
    </source>
</evidence>
<evidence type="ECO:0000256" key="4">
    <source>
        <dbReference type="ARBA" id="ARBA00022475"/>
    </source>
</evidence>
<dbReference type="Pfam" id="PF00876">
    <property type="entry name" value="Innexin"/>
    <property type="match status" value="1"/>
</dbReference>
<dbReference type="GeneID" id="106473849"/>
<keyword evidence="3 12" id="KW-0813">Transport</keyword>
<dbReference type="RefSeq" id="XP_013789987.1">
    <property type="nucleotide sequence ID" value="XM_013934533.2"/>
</dbReference>
<keyword evidence="4" id="KW-1003">Cell membrane</keyword>
<comment type="similarity">
    <text evidence="12">Belongs to the pannexin family.</text>
</comment>
<keyword evidence="10 12" id="KW-0472">Membrane</keyword>
<accession>A0ABM1BWG0</accession>
<proteinExistence type="inferred from homology"/>
<feature type="transmembrane region" description="Helical" evidence="12">
    <location>
        <begin position="109"/>
        <end position="131"/>
    </location>
</feature>
<protein>
    <recommendedName>
        <fullName evidence="12">Innexin</fullName>
    </recommendedName>
</protein>
<evidence type="ECO:0000313" key="13">
    <source>
        <dbReference type="Proteomes" id="UP000694941"/>
    </source>
</evidence>
<organism evidence="13 14">
    <name type="scientific">Limulus polyphemus</name>
    <name type="common">Atlantic horseshoe crab</name>
    <dbReference type="NCBI Taxonomy" id="6850"/>
    <lineage>
        <taxon>Eukaryota</taxon>
        <taxon>Metazoa</taxon>
        <taxon>Ecdysozoa</taxon>
        <taxon>Arthropoda</taxon>
        <taxon>Chelicerata</taxon>
        <taxon>Merostomata</taxon>
        <taxon>Xiphosura</taxon>
        <taxon>Limulidae</taxon>
        <taxon>Limulus</taxon>
    </lineage>
</organism>
<keyword evidence="9 12" id="KW-0406">Ion transport</keyword>
<dbReference type="Proteomes" id="UP000694941">
    <property type="component" value="Unplaced"/>
</dbReference>
<keyword evidence="13" id="KW-1185">Reference proteome</keyword>
<dbReference type="PROSITE" id="PS51013">
    <property type="entry name" value="PANNEXIN"/>
    <property type="match status" value="1"/>
</dbReference>
<feature type="transmembrane region" description="Helical" evidence="12">
    <location>
        <begin position="268"/>
        <end position="289"/>
    </location>
</feature>
<evidence type="ECO:0000256" key="1">
    <source>
        <dbReference type="ARBA" id="ARBA00004610"/>
    </source>
</evidence>
<evidence type="ECO:0000256" key="3">
    <source>
        <dbReference type="ARBA" id="ARBA00022448"/>
    </source>
</evidence>
<evidence type="ECO:0000256" key="5">
    <source>
        <dbReference type="ARBA" id="ARBA00022692"/>
    </source>
</evidence>
<evidence type="ECO:0000256" key="11">
    <source>
        <dbReference type="ARBA" id="ARBA00023303"/>
    </source>
</evidence>
<evidence type="ECO:0000256" key="2">
    <source>
        <dbReference type="ARBA" id="ARBA00004651"/>
    </source>
</evidence>
<keyword evidence="7" id="KW-0965">Cell junction</keyword>
<feature type="transmembrane region" description="Helical" evidence="12">
    <location>
        <begin position="177"/>
        <end position="199"/>
    </location>
</feature>
<keyword evidence="6" id="KW-0303">Gap junction</keyword>
<dbReference type="InterPro" id="IPR000990">
    <property type="entry name" value="Innexin"/>
</dbReference>
<gene>
    <name evidence="14" type="primary">LOC106473849</name>
    <name evidence="12" type="synonym">inx</name>
</gene>
<dbReference type="PANTHER" id="PTHR11893">
    <property type="entry name" value="INNEXIN"/>
    <property type="match status" value="1"/>
</dbReference>
<dbReference type="PANTHER" id="PTHR11893:SF41">
    <property type="entry name" value="INNEXIN INX2"/>
    <property type="match status" value="1"/>
</dbReference>
<keyword evidence="11 12" id="KW-0407">Ion channel</keyword>
<evidence type="ECO:0000256" key="10">
    <source>
        <dbReference type="ARBA" id="ARBA00023136"/>
    </source>
</evidence>
<name>A0ABM1BWG0_LIMPO</name>
<evidence type="ECO:0000313" key="14">
    <source>
        <dbReference type="RefSeq" id="XP_013789987.1"/>
    </source>
</evidence>
<keyword evidence="5 12" id="KW-0812">Transmembrane</keyword>